<evidence type="ECO:0000256" key="1">
    <source>
        <dbReference type="SAM" id="Phobius"/>
    </source>
</evidence>
<keyword evidence="3" id="KW-1185">Reference proteome</keyword>
<keyword evidence="1" id="KW-0472">Membrane</keyword>
<protein>
    <recommendedName>
        <fullName evidence="4">DUF4405 domain-containing protein</fullName>
    </recommendedName>
</protein>
<dbReference type="RefSeq" id="WP_183630608.1">
    <property type="nucleotide sequence ID" value="NZ_JACIET010000001.1"/>
</dbReference>
<evidence type="ECO:0000313" key="2">
    <source>
        <dbReference type="EMBL" id="MBB4010727.1"/>
    </source>
</evidence>
<sequence length="150" mass="16570">MRRQRRSRAPGLQHRAWKPGLLLLLAALLGSGLVLFEPIAMRLPDAVLLEWRHANAIAHGLLAGWSLLLLGAVLARHVVPMWQTNRVRWSGVALAAVWAVLALSGQFAQYGSDGRTRDFIVAAHGWLGCALLVPVALHLLRRRHQPEIVP</sequence>
<feature type="transmembrane region" description="Helical" evidence="1">
    <location>
        <begin position="119"/>
        <end position="140"/>
    </location>
</feature>
<accession>A0A840BJJ7</accession>
<keyword evidence="1" id="KW-1133">Transmembrane helix</keyword>
<reference evidence="2 3" key="1">
    <citation type="submission" date="2020-08" db="EMBL/GenBank/DDBJ databases">
        <title>Genomic Encyclopedia of Type Strains, Phase IV (KMG-IV): sequencing the most valuable type-strain genomes for metagenomic binning, comparative biology and taxonomic classification.</title>
        <authorList>
            <person name="Goeker M."/>
        </authorList>
    </citation>
    <scope>NUCLEOTIDE SEQUENCE [LARGE SCALE GENOMIC DNA]</scope>
    <source>
        <strain evidence="2 3">DSM 106739</strain>
    </source>
</reference>
<dbReference type="EMBL" id="JACIET010000001">
    <property type="protein sequence ID" value="MBB4010727.1"/>
    <property type="molecule type" value="Genomic_DNA"/>
</dbReference>
<organism evidence="2 3">
    <name type="scientific">Niveibacterium umoris</name>
    <dbReference type="NCBI Taxonomy" id="1193620"/>
    <lineage>
        <taxon>Bacteria</taxon>
        <taxon>Pseudomonadati</taxon>
        <taxon>Pseudomonadota</taxon>
        <taxon>Betaproteobacteria</taxon>
        <taxon>Rhodocyclales</taxon>
        <taxon>Rhodocyclaceae</taxon>
        <taxon>Niveibacterium</taxon>
    </lineage>
</organism>
<proteinExistence type="predicted"/>
<dbReference type="Proteomes" id="UP000561045">
    <property type="component" value="Unassembled WGS sequence"/>
</dbReference>
<feature type="transmembrane region" description="Helical" evidence="1">
    <location>
        <begin position="56"/>
        <end position="75"/>
    </location>
</feature>
<dbReference type="AlphaFoldDB" id="A0A840BJJ7"/>
<comment type="caution">
    <text evidence="2">The sequence shown here is derived from an EMBL/GenBank/DDBJ whole genome shotgun (WGS) entry which is preliminary data.</text>
</comment>
<name>A0A840BJJ7_9RHOO</name>
<keyword evidence="1" id="KW-0812">Transmembrane</keyword>
<gene>
    <name evidence="2" type="ORF">GGR36_000035</name>
</gene>
<evidence type="ECO:0008006" key="4">
    <source>
        <dbReference type="Google" id="ProtNLM"/>
    </source>
</evidence>
<feature type="transmembrane region" description="Helical" evidence="1">
    <location>
        <begin position="87"/>
        <end position="107"/>
    </location>
</feature>
<evidence type="ECO:0000313" key="3">
    <source>
        <dbReference type="Proteomes" id="UP000561045"/>
    </source>
</evidence>